<gene>
    <name evidence="2" type="ORF">SAMN04488096_11215</name>
</gene>
<organism evidence="2 3">
    <name type="scientific">Mesonia phycicola</name>
    <dbReference type="NCBI Taxonomy" id="579105"/>
    <lineage>
        <taxon>Bacteria</taxon>
        <taxon>Pseudomonadati</taxon>
        <taxon>Bacteroidota</taxon>
        <taxon>Flavobacteriia</taxon>
        <taxon>Flavobacteriales</taxon>
        <taxon>Flavobacteriaceae</taxon>
        <taxon>Mesonia</taxon>
    </lineage>
</organism>
<dbReference type="STRING" id="579105.SAMN04488096_11215"/>
<proteinExistence type="predicted"/>
<evidence type="ECO:0008006" key="4">
    <source>
        <dbReference type="Google" id="ProtNLM"/>
    </source>
</evidence>
<feature type="signal peptide" evidence="1">
    <location>
        <begin position="1"/>
        <end position="18"/>
    </location>
</feature>
<dbReference type="EMBL" id="FQYY01000012">
    <property type="protein sequence ID" value="SHJ22275.1"/>
    <property type="molecule type" value="Genomic_DNA"/>
</dbReference>
<evidence type="ECO:0000313" key="2">
    <source>
        <dbReference type="EMBL" id="SHJ22275.1"/>
    </source>
</evidence>
<keyword evidence="3" id="KW-1185">Reference proteome</keyword>
<name>A0A1M6HJB9_9FLAO</name>
<dbReference type="Proteomes" id="UP000184225">
    <property type="component" value="Unassembled WGS sequence"/>
</dbReference>
<dbReference type="AlphaFoldDB" id="A0A1M6HJB9"/>
<sequence length="218" mass="25628">MKQIILALLLLFSLCAFAQTQSELIEEPNLIEQKQIIFHKNSWKPFEGNTVFKNDDPIFIYKGKVKNGIEYYSEVYSEEDSLIDVLENGINLEFNSNSYKSKFHKNDEFTNVNELIIKKFKLHYNQNYKTGVKKKINGFVKLDKVKYYYEKGALTKIETYYDKNYKSIKSSYEIFSTEFGNLFNLDVNSAYHGKYKLWNNKGQLIEAGKYIMGKKVKT</sequence>
<evidence type="ECO:0000256" key="1">
    <source>
        <dbReference type="SAM" id="SignalP"/>
    </source>
</evidence>
<keyword evidence="1" id="KW-0732">Signal</keyword>
<dbReference type="OrthoDB" id="978586at2"/>
<feature type="chain" id="PRO_5013155610" description="MORN repeat variant" evidence="1">
    <location>
        <begin position="19"/>
        <end position="218"/>
    </location>
</feature>
<evidence type="ECO:0000313" key="3">
    <source>
        <dbReference type="Proteomes" id="UP000184225"/>
    </source>
</evidence>
<dbReference type="RefSeq" id="WP_073153608.1">
    <property type="nucleotide sequence ID" value="NZ_FQYY01000012.1"/>
</dbReference>
<protein>
    <recommendedName>
        <fullName evidence="4">MORN repeat variant</fullName>
    </recommendedName>
</protein>
<accession>A0A1M6HJB9</accession>
<reference evidence="2 3" key="1">
    <citation type="submission" date="2016-11" db="EMBL/GenBank/DDBJ databases">
        <authorList>
            <person name="Jaros S."/>
            <person name="Januszkiewicz K."/>
            <person name="Wedrychowicz H."/>
        </authorList>
    </citation>
    <scope>NUCLEOTIDE SEQUENCE [LARGE SCALE GENOMIC DNA]</scope>
    <source>
        <strain evidence="2 3">DSM 21425</strain>
    </source>
</reference>